<keyword evidence="3 6" id="KW-0812">Transmembrane</keyword>
<dbReference type="GO" id="GO:0012505">
    <property type="term" value="C:endomembrane system"/>
    <property type="evidence" value="ECO:0007669"/>
    <property type="project" value="UniProtKB-SubCell"/>
</dbReference>
<comment type="subcellular location">
    <subcellularLocation>
        <location evidence="1">Endomembrane system</location>
    </subcellularLocation>
</comment>
<keyword evidence="4 6" id="KW-1133">Transmembrane helix</keyword>
<proteinExistence type="inferred from homology"/>
<feature type="transmembrane region" description="Helical" evidence="6">
    <location>
        <begin position="6"/>
        <end position="30"/>
    </location>
</feature>
<dbReference type="InterPro" id="IPR016991">
    <property type="entry name" value="UCP032178"/>
</dbReference>
<reference evidence="7 8" key="1">
    <citation type="submission" date="2015-01" db="EMBL/GenBank/DDBJ databases">
        <authorList>
            <person name="Filippidou S."/>
            <person name="Jeanneret N."/>
            <person name="Russel-Delif L."/>
            <person name="Junier T."/>
            <person name="Wunderlin T."/>
            <person name="Molina V."/>
            <person name="Johnson S.L."/>
            <person name="Davenport K.W."/>
            <person name="Chain P.S."/>
            <person name="Dorador C."/>
            <person name="Junier P."/>
        </authorList>
    </citation>
    <scope>NUCLEOTIDE SEQUENCE [LARGE SCALE GENOMIC DNA]</scope>
    <source>
        <strain evidence="7 8">Et7/4</strain>
    </source>
</reference>
<accession>A0A0D8C0V0</accession>
<name>A0A0D8C0V0_GEOKU</name>
<dbReference type="Pfam" id="PF04286">
    <property type="entry name" value="DUF445"/>
    <property type="match status" value="1"/>
</dbReference>
<dbReference type="PIRSF" id="PIRSF032178">
    <property type="entry name" value="UCP032178"/>
    <property type="match status" value="1"/>
</dbReference>
<sequence length="377" mass="43211">METFVYLLFMVAVGALIGGVTNFIAIVMLFRPYEPMYVFGKRLPFTPGLIPKRRRELAEQLGKTVVEHLVTPEGLRRKLMDPSFTAGMAEWGREGLRKWLARKETPAELLERLGIRSPDERLEAMAAEQAERAYERWSETWRLRPIRDVLPAELKQTMEARVKSLAGYLADRTLDYFRSEEGKQQISSMIERFFQERGMVGNMLQMLLGNVNFVDKVQVELGKFLRHAGTREVLSRLLWTEWNKWLDYPLATVEEMIGRRRIDEAVRSAVRRLVQSGGWLHRPLDELIAPYEQPLFDRLIPQAAATVSCLLSDKIEAIVAQLGLADIVRDQVESFSLRRLEAIILSIARRELRMITYLGALLGGLIGAVQGLISLWL</sequence>
<dbReference type="PANTHER" id="PTHR35791">
    <property type="entry name" value="UPF0754 MEMBRANE PROTEIN YHEB"/>
    <property type="match status" value="1"/>
</dbReference>
<organism evidence="7 8">
    <name type="scientific">Geobacillus kaustophilus</name>
    <dbReference type="NCBI Taxonomy" id="1462"/>
    <lineage>
        <taxon>Bacteria</taxon>
        <taxon>Bacillati</taxon>
        <taxon>Bacillota</taxon>
        <taxon>Bacilli</taxon>
        <taxon>Bacillales</taxon>
        <taxon>Anoxybacillaceae</taxon>
        <taxon>Geobacillus</taxon>
        <taxon>Geobacillus thermoleovorans group</taxon>
    </lineage>
</organism>
<dbReference type="AlphaFoldDB" id="A0A0D8C0V0"/>
<gene>
    <name evidence="7" type="ORF">LG52_2542</name>
</gene>
<evidence type="ECO:0000256" key="4">
    <source>
        <dbReference type="ARBA" id="ARBA00022989"/>
    </source>
</evidence>
<dbReference type="OrthoDB" id="9787430at2"/>
<evidence type="ECO:0000256" key="3">
    <source>
        <dbReference type="ARBA" id="ARBA00022692"/>
    </source>
</evidence>
<comment type="caution">
    <text evidence="7">The sequence shown here is derived from an EMBL/GenBank/DDBJ whole genome shotgun (WGS) entry which is preliminary data.</text>
</comment>
<protein>
    <submittedName>
        <fullName evidence="7">Uncharacterized protein</fullName>
    </submittedName>
</protein>
<evidence type="ECO:0000313" key="8">
    <source>
        <dbReference type="Proteomes" id="UP000032522"/>
    </source>
</evidence>
<evidence type="ECO:0000256" key="2">
    <source>
        <dbReference type="ARBA" id="ARBA00008053"/>
    </source>
</evidence>
<comment type="similarity">
    <text evidence="2">Belongs to the UPF0754 family.</text>
</comment>
<dbReference type="InterPro" id="IPR007383">
    <property type="entry name" value="DUF445"/>
</dbReference>
<evidence type="ECO:0000256" key="6">
    <source>
        <dbReference type="SAM" id="Phobius"/>
    </source>
</evidence>
<dbReference type="PATRIC" id="fig|1462.6.peg.2841"/>
<evidence type="ECO:0000256" key="1">
    <source>
        <dbReference type="ARBA" id="ARBA00004308"/>
    </source>
</evidence>
<dbReference type="Proteomes" id="UP000032522">
    <property type="component" value="Unassembled WGS sequence"/>
</dbReference>
<keyword evidence="5 6" id="KW-0472">Membrane</keyword>
<evidence type="ECO:0000313" key="7">
    <source>
        <dbReference type="EMBL" id="KJE29242.1"/>
    </source>
</evidence>
<feature type="transmembrane region" description="Helical" evidence="6">
    <location>
        <begin position="355"/>
        <end position="376"/>
    </location>
</feature>
<dbReference type="EMBL" id="JYBP01000003">
    <property type="protein sequence ID" value="KJE29242.1"/>
    <property type="molecule type" value="Genomic_DNA"/>
</dbReference>
<evidence type="ECO:0000256" key="5">
    <source>
        <dbReference type="ARBA" id="ARBA00023136"/>
    </source>
</evidence>
<dbReference type="PANTHER" id="PTHR35791:SF1">
    <property type="entry name" value="UPF0754 MEMBRANE PROTEIN YHEB"/>
    <property type="match status" value="1"/>
</dbReference>
<dbReference type="RefSeq" id="WP_044732208.1">
    <property type="nucleotide sequence ID" value="NZ_JYBP01000003.1"/>
</dbReference>